<feature type="transmembrane region" description="Helical" evidence="1">
    <location>
        <begin position="53"/>
        <end position="73"/>
    </location>
</feature>
<accession>A1RC20</accession>
<dbReference type="KEGG" id="aau:AAur_4115"/>
<name>A1RC20_PAEAT</name>
<dbReference type="EMBL" id="CP000474">
    <property type="protein sequence ID" value="ABM07458.1"/>
    <property type="molecule type" value="Genomic_DNA"/>
</dbReference>
<dbReference type="AlphaFoldDB" id="A1RC20"/>
<keyword evidence="1" id="KW-0812">Transmembrane</keyword>
<sequence length="81" mass="8908">METTTRALACSPSRTGHAQALEHQQVAQRLVHHTGREIPVEPHLRVNEKGRRIALIAGIVLGHVVTLFGPLLLGRWPVVPL</sequence>
<evidence type="ECO:0000313" key="2">
    <source>
        <dbReference type="EMBL" id="ABM07458.1"/>
    </source>
</evidence>
<keyword evidence="3" id="KW-1185">Reference proteome</keyword>
<evidence type="ECO:0000313" key="3">
    <source>
        <dbReference type="Proteomes" id="UP000000637"/>
    </source>
</evidence>
<reference evidence="2 3" key="1">
    <citation type="journal article" date="2006" name="PLoS Genet.">
        <title>Secrets of soil survival revealed by the genome sequence of Arthrobacter aurescens TC1.</title>
        <authorList>
            <person name="Mongodin E.F."/>
            <person name="Shapir N."/>
            <person name="Daugherty S.C."/>
            <person name="DeBoy R.T."/>
            <person name="Emerson J.B."/>
            <person name="Shvartzbeyn A."/>
            <person name="Radune D."/>
            <person name="Vamathevan J."/>
            <person name="Riggs F."/>
            <person name="Grinberg V."/>
            <person name="Khouri H."/>
            <person name="Wackett L.P."/>
            <person name="Nelson K.E."/>
            <person name="Sadowsky M.J."/>
        </authorList>
    </citation>
    <scope>NUCLEOTIDE SEQUENCE [LARGE SCALE GENOMIC DNA]</scope>
    <source>
        <strain evidence="2 3">TC1</strain>
    </source>
</reference>
<keyword evidence="1" id="KW-0472">Membrane</keyword>
<dbReference type="Proteomes" id="UP000000637">
    <property type="component" value="Chromosome"/>
</dbReference>
<proteinExistence type="predicted"/>
<gene>
    <name evidence="2" type="ordered locus">AAur_4115</name>
</gene>
<protein>
    <submittedName>
        <fullName evidence="2">Uncharacterized protein</fullName>
    </submittedName>
</protein>
<keyword evidence="1" id="KW-1133">Transmembrane helix</keyword>
<evidence type="ECO:0000256" key="1">
    <source>
        <dbReference type="SAM" id="Phobius"/>
    </source>
</evidence>
<organism evidence="2 3">
    <name type="scientific">Paenarthrobacter aurescens (strain TC1)</name>
    <dbReference type="NCBI Taxonomy" id="290340"/>
    <lineage>
        <taxon>Bacteria</taxon>
        <taxon>Bacillati</taxon>
        <taxon>Actinomycetota</taxon>
        <taxon>Actinomycetes</taxon>
        <taxon>Micrococcales</taxon>
        <taxon>Micrococcaceae</taxon>
        <taxon>Paenarthrobacter</taxon>
    </lineage>
</organism>
<dbReference type="HOGENOM" id="CLU_2566415_0_0_11"/>
<dbReference type="STRING" id="290340.AAur_4115"/>